<name>A0A1M7NTW0_9HYPH</name>
<dbReference type="STRING" id="735517.SAMN05444272_3974"/>
<keyword evidence="7" id="KW-1185">Reference proteome</keyword>
<reference evidence="6 7" key="1">
    <citation type="submission" date="2016-11" db="EMBL/GenBank/DDBJ databases">
        <authorList>
            <person name="Jaros S."/>
            <person name="Januszkiewicz K."/>
            <person name="Wedrychowicz H."/>
        </authorList>
    </citation>
    <scope>NUCLEOTIDE SEQUENCE [LARGE SCALE GENOMIC DNA]</scope>
    <source>
        <strain evidence="6 7">DSM 22153</strain>
    </source>
</reference>
<dbReference type="CDD" id="cd04666">
    <property type="entry name" value="NUDIX_DIPP2_like_Nudt4"/>
    <property type="match status" value="1"/>
</dbReference>
<dbReference type="InterPro" id="IPR015797">
    <property type="entry name" value="NUDIX_hydrolase-like_dom_sf"/>
</dbReference>
<evidence type="ECO:0000256" key="3">
    <source>
        <dbReference type="ARBA" id="ARBA00022801"/>
    </source>
</evidence>
<dbReference type="PROSITE" id="PS51462">
    <property type="entry name" value="NUDIX"/>
    <property type="match status" value="1"/>
</dbReference>
<dbReference type="Gene3D" id="3.90.79.10">
    <property type="entry name" value="Nucleoside Triphosphate Pyrophosphohydrolase"/>
    <property type="match status" value="1"/>
</dbReference>
<dbReference type="EMBL" id="FRBW01000005">
    <property type="protein sequence ID" value="SHN07513.1"/>
    <property type="molecule type" value="Genomic_DNA"/>
</dbReference>
<evidence type="ECO:0000256" key="2">
    <source>
        <dbReference type="ARBA" id="ARBA00022723"/>
    </source>
</evidence>
<evidence type="ECO:0000256" key="4">
    <source>
        <dbReference type="ARBA" id="ARBA00022842"/>
    </source>
</evidence>
<accession>A0A1M7NTW0</accession>
<keyword evidence="2" id="KW-0479">Metal-binding</keyword>
<evidence type="ECO:0000313" key="6">
    <source>
        <dbReference type="EMBL" id="SHN07513.1"/>
    </source>
</evidence>
<dbReference type="GO" id="GO:0046872">
    <property type="term" value="F:metal ion binding"/>
    <property type="evidence" value="ECO:0007669"/>
    <property type="project" value="UniProtKB-KW"/>
</dbReference>
<dbReference type="GO" id="GO:0071543">
    <property type="term" value="P:diphosphoinositol polyphosphate metabolic process"/>
    <property type="evidence" value="ECO:0007669"/>
    <property type="project" value="TreeGrafter"/>
</dbReference>
<evidence type="ECO:0000313" key="7">
    <source>
        <dbReference type="Proteomes" id="UP000186002"/>
    </source>
</evidence>
<organism evidence="6 7">
    <name type="scientific">Roseibium suaedae</name>
    <dbReference type="NCBI Taxonomy" id="735517"/>
    <lineage>
        <taxon>Bacteria</taxon>
        <taxon>Pseudomonadati</taxon>
        <taxon>Pseudomonadota</taxon>
        <taxon>Alphaproteobacteria</taxon>
        <taxon>Hyphomicrobiales</taxon>
        <taxon>Stappiaceae</taxon>
        <taxon>Roseibium</taxon>
    </lineage>
</organism>
<protein>
    <recommendedName>
        <fullName evidence="5">Nudix hydrolase domain-containing protein</fullName>
    </recommendedName>
</protein>
<dbReference type="PANTHER" id="PTHR12629">
    <property type="entry name" value="DIPHOSPHOINOSITOL POLYPHOSPHATE PHOSPHOHYDROLASE"/>
    <property type="match status" value="1"/>
</dbReference>
<gene>
    <name evidence="6" type="ORF">SAMN05444272_3974</name>
</gene>
<proteinExistence type="predicted"/>
<dbReference type="GO" id="GO:1901909">
    <property type="term" value="P:diadenosine hexaphosphate catabolic process"/>
    <property type="evidence" value="ECO:0007669"/>
    <property type="project" value="TreeGrafter"/>
</dbReference>
<dbReference type="GO" id="GO:1901911">
    <property type="term" value="P:adenosine 5'-(hexahydrogen pentaphosphate) catabolic process"/>
    <property type="evidence" value="ECO:0007669"/>
    <property type="project" value="TreeGrafter"/>
</dbReference>
<evidence type="ECO:0000259" key="5">
    <source>
        <dbReference type="PROSITE" id="PS51462"/>
    </source>
</evidence>
<dbReference type="InterPro" id="IPR000086">
    <property type="entry name" value="NUDIX_hydrolase_dom"/>
</dbReference>
<dbReference type="GO" id="GO:0008486">
    <property type="term" value="F:diphosphoinositol-polyphosphate diphosphatase activity"/>
    <property type="evidence" value="ECO:0007669"/>
    <property type="project" value="TreeGrafter"/>
</dbReference>
<dbReference type="GO" id="GO:0005737">
    <property type="term" value="C:cytoplasm"/>
    <property type="evidence" value="ECO:0007669"/>
    <property type="project" value="TreeGrafter"/>
</dbReference>
<dbReference type="AlphaFoldDB" id="A0A1M7NTW0"/>
<comment type="cofactor">
    <cofactor evidence="1">
        <name>Mg(2+)</name>
        <dbReference type="ChEBI" id="CHEBI:18420"/>
    </cofactor>
</comment>
<dbReference type="GO" id="GO:0034432">
    <property type="term" value="F:bis(5'-adenosyl)-pentaphosphatase activity"/>
    <property type="evidence" value="ECO:0007669"/>
    <property type="project" value="TreeGrafter"/>
</dbReference>
<dbReference type="PANTHER" id="PTHR12629:SF0">
    <property type="entry name" value="DIPHOSPHOINOSITOL-POLYPHOSPHATE DIPHOSPHATASE"/>
    <property type="match status" value="1"/>
</dbReference>
<feature type="domain" description="Nudix hydrolase" evidence="5">
    <location>
        <begin position="22"/>
        <end position="157"/>
    </location>
</feature>
<dbReference type="GO" id="GO:0034431">
    <property type="term" value="F:bis(5'-adenosyl)-hexaphosphatase activity"/>
    <property type="evidence" value="ECO:0007669"/>
    <property type="project" value="TreeGrafter"/>
</dbReference>
<keyword evidence="4" id="KW-0460">Magnesium</keyword>
<keyword evidence="3" id="KW-0378">Hydrolase</keyword>
<dbReference type="GO" id="GO:0000298">
    <property type="term" value="F:endopolyphosphatase activity"/>
    <property type="evidence" value="ECO:0007669"/>
    <property type="project" value="TreeGrafter"/>
</dbReference>
<dbReference type="SUPFAM" id="SSF55811">
    <property type="entry name" value="Nudix"/>
    <property type="match status" value="1"/>
</dbReference>
<dbReference type="InterPro" id="IPR047198">
    <property type="entry name" value="DDP-like_NUDIX"/>
</dbReference>
<dbReference type="GO" id="GO:1901907">
    <property type="term" value="P:diadenosine pentaphosphate catabolic process"/>
    <property type="evidence" value="ECO:0007669"/>
    <property type="project" value="TreeGrafter"/>
</dbReference>
<sequence length="170" mass="19021">MPYADTESTSEQAKADAYRERSVRTQYGALCFRKSETVPEKLEILLITSRETGRWVIPKGWPMRKKKPHQAAGLEAWQEAGVKGRIQKKPCGTYSYIKKMSKGALVPAVVEVFLLEVRELAKSFPEQKQRQRRWFTPEAAASAVSEPELKALIAGLNQYGGLKPALPATS</sequence>
<dbReference type="Proteomes" id="UP000186002">
    <property type="component" value="Unassembled WGS sequence"/>
</dbReference>
<evidence type="ECO:0000256" key="1">
    <source>
        <dbReference type="ARBA" id="ARBA00001946"/>
    </source>
</evidence>